<dbReference type="Pfam" id="PF02367">
    <property type="entry name" value="TsaE"/>
    <property type="match status" value="1"/>
</dbReference>
<dbReference type="InterPro" id="IPR003442">
    <property type="entry name" value="T6A_TsaE"/>
</dbReference>
<dbReference type="Gene3D" id="3.40.50.300">
    <property type="entry name" value="P-loop containing nucleotide triphosphate hydrolases"/>
    <property type="match status" value="1"/>
</dbReference>
<protein>
    <recommendedName>
        <fullName evidence="3">tRNA threonylcarbamoyladenosine biosynthesis protein TsaE</fullName>
    </recommendedName>
    <alternativeName>
        <fullName evidence="10">t(6)A37 threonylcarbamoyladenosine biosynthesis protein TsaE</fullName>
    </alternativeName>
</protein>
<keyword evidence="8" id="KW-0067">ATP-binding</keyword>
<evidence type="ECO:0000256" key="1">
    <source>
        <dbReference type="ARBA" id="ARBA00004496"/>
    </source>
</evidence>
<dbReference type="PANTHER" id="PTHR33540:SF2">
    <property type="entry name" value="TRNA THREONYLCARBAMOYLADENOSINE BIOSYNTHESIS PROTEIN TSAE"/>
    <property type="match status" value="1"/>
</dbReference>
<keyword evidence="5" id="KW-0819">tRNA processing</keyword>
<dbReference type="Proteomes" id="UP000256999">
    <property type="component" value="Unassembled WGS sequence"/>
</dbReference>
<dbReference type="InterPro" id="IPR027417">
    <property type="entry name" value="P-loop_NTPase"/>
</dbReference>
<gene>
    <name evidence="11" type="primary">tsaE</name>
    <name evidence="11" type="ORF">DXX92_17875</name>
</gene>
<evidence type="ECO:0000256" key="8">
    <source>
        <dbReference type="ARBA" id="ARBA00022840"/>
    </source>
</evidence>
<evidence type="ECO:0000256" key="7">
    <source>
        <dbReference type="ARBA" id="ARBA00022741"/>
    </source>
</evidence>
<reference evidence="11 12" key="1">
    <citation type="submission" date="2018-08" db="EMBL/GenBank/DDBJ databases">
        <title>Thalassotalea euphylliae genome.</title>
        <authorList>
            <person name="Summers S."/>
            <person name="Rice S.A."/>
            <person name="Freckelton M.L."/>
            <person name="Nedved B.T."/>
            <person name="Hadfield M.G."/>
        </authorList>
    </citation>
    <scope>NUCLEOTIDE SEQUENCE [LARGE SCALE GENOMIC DNA]</scope>
    <source>
        <strain evidence="11 12">H2</strain>
    </source>
</reference>
<dbReference type="NCBIfam" id="TIGR00150">
    <property type="entry name" value="T6A_YjeE"/>
    <property type="match status" value="1"/>
</dbReference>
<dbReference type="FunFam" id="3.40.50.300:FF:000406">
    <property type="entry name" value="tRNA (N6-adenosine(37)-N6)-threonylcarbamoyltransferase complex ATPase TsaE"/>
    <property type="match status" value="1"/>
</dbReference>
<keyword evidence="6" id="KW-0479">Metal-binding</keyword>
<dbReference type="GO" id="GO:0046872">
    <property type="term" value="F:metal ion binding"/>
    <property type="evidence" value="ECO:0007669"/>
    <property type="project" value="UniProtKB-KW"/>
</dbReference>
<evidence type="ECO:0000313" key="11">
    <source>
        <dbReference type="EMBL" id="REL37031.1"/>
    </source>
</evidence>
<name>A0A3E0UJA6_9GAMM</name>
<keyword evidence="11" id="KW-0808">Transferase</keyword>
<evidence type="ECO:0000256" key="3">
    <source>
        <dbReference type="ARBA" id="ARBA00019010"/>
    </source>
</evidence>
<dbReference type="GO" id="GO:0016740">
    <property type="term" value="F:transferase activity"/>
    <property type="evidence" value="ECO:0007669"/>
    <property type="project" value="UniProtKB-KW"/>
</dbReference>
<dbReference type="GO" id="GO:0002949">
    <property type="term" value="P:tRNA threonylcarbamoyladenosine modification"/>
    <property type="evidence" value="ECO:0007669"/>
    <property type="project" value="InterPro"/>
</dbReference>
<dbReference type="SUPFAM" id="SSF52540">
    <property type="entry name" value="P-loop containing nucleoside triphosphate hydrolases"/>
    <property type="match status" value="1"/>
</dbReference>
<dbReference type="AlphaFoldDB" id="A0A3E0UJA6"/>
<dbReference type="OrthoDB" id="9800307at2"/>
<evidence type="ECO:0000256" key="6">
    <source>
        <dbReference type="ARBA" id="ARBA00022723"/>
    </source>
</evidence>
<keyword evidence="9" id="KW-0460">Magnesium</keyword>
<dbReference type="RefSeq" id="WP_116002027.1">
    <property type="nucleotide sequence ID" value="NZ_QUOV01000001.1"/>
</dbReference>
<dbReference type="GO" id="GO:0005737">
    <property type="term" value="C:cytoplasm"/>
    <property type="evidence" value="ECO:0007669"/>
    <property type="project" value="UniProtKB-SubCell"/>
</dbReference>
<dbReference type="PANTHER" id="PTHR33540">
    <property type="entry name" value="TRNA THREONYLCARBAMOYLADENOSINE BIOSYNTHESIS PROTEIN TSAE"/>
    <property type="match status" value="1"/>
</dbReference>
<evidence type="ECO:0000256" key="5">
    <source>
        <dbReference type="ARBA" id="ARBA00022694"/>
    </source>
</evidence>
<organism evidence="11 12">
    <name type="scientific">Thalassotalea euphylliae</name>
    <dbReference type="NCBI Taxonomy" id="1655234"/>
    <lineage>
        <taxon>Bacteria</taxon>
        <taxon>Pseudomonadati</taxon>
        <taxon>Pseudomonadota</taxon>
        <taxon>Gammaproteobacteria</taxon>
        <taxon>Alteromonadales</taxon>
        <taxon>Colwelliaceae</taxon>
        <taxon>Thalassotalea</taxon>
    </lineage>
</organism>
<comment type="subcellular location">
    <subcellularLocation>
        <location evidence="1">Cytoplasm</location>
    </subcellularLocation>
</comment>
<sequence length="173" mass="19238">MKKQYFLADEAATVGLGTALAEVVKRDIQKGITVYLNGDLGAGKTTLTRGFVRGMGHQGNVKSPTYTLVEPYELSPWQVYHFDLYRLADPEELEFMGIRDYFSDNSCSFIEWPEKGQGLLAGPDLIIDLAYQAEQRTVTLTSQSELGNQVLNTLASHYQGTHLQGTRLQGTDE</sequence>
<evidence type="ECO:0000256" key="4">
    <source>
        <dbReference type="ARBA" id="ARBA00022490"/>
    </source>
</evidence>
<evidence type="ECO:0000313" key="12">
    <source>
        <dbReference type="Proteomes" id="UP000256999"/>
    </source>
</evidence>
<dbReference type="GO" id="GO:0005524">
    <property type="term" value="F:ATP binding"/>
    <property type="evidence" value="ECO:0007669"/>
    <property type="project" value="UniProtKB-KW"/>
</dbReference>
<comment type="caution">
    <text evidence="11">The sequence shown here is derived from an EMBL/GenBank/DDBJ whole genome shotgun (WGS) entry which is preliminary data.</text>
</comment>
<evidence type="ECO:0000256" key="10">
    <source>
        <dbReference type="ARBA" id="ARBA00032441"/>
    </source>
</evidence>
<proteinExistence type="inferred from homology"/>
<keyword evidence="7" id="KW-0547">Nucleotide-binding</keyword>
<accession>A0A3E0UJA6</accession>
<evidence type="ECO:0000256" key="9">
    <source>
        <dbReference type="ARBA" id="ARBA00022842"/>
    </source>
</evidence>
<evidence type="ECO:0000256" key="2">
    <source>
        <dbReference type="ARBA" id="ARBA00007599"/>
    </source>
</evidence>
<comment type="similarity">
    <text evidence="2">Belongs to the TsaE family.</text>
</comment>
<keyword evidence="4" id="KW-0963">Cytoplasm</keyword>
<dbReference type="EMBL" id="QUOV01000001">
    <property type="protein sequence ID" value="REL37031.1"/>
    <property type="molecule type" value="Genomic_DNA"/>
</dbReference>